<dbReference type="InterPro" id="IPR012340">
    <property type="entry name" value="NA-bd_OB-fold"/>
</dbReference>
<accession>A0A4D7B105</accession>
<dbReference type="InterPro" id="IPR002878">
    <property type="entry name" value="ChsH2_C"/>
</dbReference>
<dbReference type="Proteomes" id="UP000298781">
    <property type="component" value="Chromosome"/>
</dbReference>
<dbReference type="PANTHER" id="PTHR34075:SF5">
    <property type="entry name" value="BLR3430 PROTEIN"/>
    <property type="match status" value="1"/>
</dbReference>
<keyword evidence="4" id="KW-1185">Reference proteome</keyword>
<dbReference type="Pfam" id="PF12172">
    <property type="entry name" value="zf-ChsH2"/>
    <property type="match status" value="1"/>
</dbReference>
<dbReference type="InterPro" id="IPR052513">
    <property type="entry name" value="Thioester_dehydratase-like"/>
</dbReference>
<dbReference type="Pfam" id="PF01796">
    <property type="entry name" value="OB_ChsH2_C"/>
    <property type="match status" value="1"/>
</dbReference>
<dbReference type="InterPro" id="IPR022002">
    <property type="entry name" value="ChsH2_Znr"/>
</dbReference>
<organism evidence="3 4">
    <name type="scientific">Phreatobacter stygius</name>
    <dbReference type="NCBI Taxonomy" id="1940610"/>
    <lineage>
        <taxon>Bacteria</taxon>
        <taxon>Pseudomonadati</taxon>
        <taxon>Pseudomonadota</taxon>
        <taxon>Alphaproteobacteria</taxon>
        <taxon>Hyphomicrobiales</taxon>
        <taxon>Phreatobacteraceae</taxon>
        <taxon>Phreatobacter</taxon>
    </lineage>
</organism>
<evidence type="ECO:0000259" key="2">
    <source>
        <dbReference type="Pfam" id="PF12172"/>
    </source>
</evidence>
<dbReference type="PANTHER" id="PTHR34075">
    <property type="entry name" value="BLR3430 PROTEIN"/>
    <property type="match status" value="1"/>
</dbReference>
<feature type="domain" description="ChsH2 C-terminal OB-fold" evidence="1">
    <location>
        <begin position="94"/>
        <end position="158"/>
    </location>
</feature>
<feature type="domain" description="ChsH2 rubredoxin-like zinc ribbon" evidence="2">
    <location>
        <begin position="57"/>
        <end position="83"/>
    </location>
</feature>
<protein>
    <submittedName>
        <fullName evidence="3">Nucleic acid-binding protein</fullName>
    </submittedName>
</protein>
<evidence type="ECO:0000259" key="1">
    <source>
        <dbReference type="Pfam" id="PF01796"/>
    </source>
</evidence>
<sequence>MRPAAPPRLRRPADPGRPGAAIYLRYQYRPKPDPAEGRMSLATRPRPVVDVWSRPFWEACREHKLILQRCRATGQCFFPPAPVSPFTGKPAWDWVTASGQGELWSFVVFHQSYFEGMKDEMPYPVAMVKLDEGPYLLTNLAGIDAADATIGMRLAVGFPGGPDGFVLPQFGPAEQAS</sequence>
<dbReference type="EMBL" id="CP039690">
    <property type="protein sequence ID" value="QCI67369.1"/>
    <property type="molecule type" value="Genomic_DNA"/>
</dbReference>
<dbReference type="Gene3D" id="6.10.30.10">
    <property type="match status" value="1"/>
</dbReference>
<proteinExistence type="predicted"/>
<dbReference type="KEGG" id="pstg:E8M01_25975"/>
<evidence type="ECO:0000313" key="3">
    <source>
        <dbReference type="EMBL" id="QCI67369.1"/>
    </source>
</evidence>
<gene>
    <name evidence="3" type="ORF">E8M01_25975</name>
</gene>
<dbReference type="SUPFAM" id="SSF50249">
    <property type="entry name" value="Nucleic acid-binding proteins"/>
    <property type="match status" value="1"/>
</dbReference>
<evidence type="ECO:0000313" key="4">
    <source>
        <dbReference type="Proteomes" id="UP000298781"/>
    </source>
</evidence>
<dbReference type="AlphaFoldDB" id="A0A4D7B105"/>
<dbReference type="OrthoDB" id="3182121at2"/>
<reference evidence="3 4" key="1">
    <citation type="submission" date="2019-04" db="EMBL/GenBank/DDBJ databases">
        <title>Phreatobacter aquaticus sp. nov.</title>
        <authorList>
            <person name="Choi A."/>
        </authorList>
    </citation>
    <scope>NUCLEOTIDE SEQUENCE [LARGE SCALE GENOMIC DNA]</scope>
    <source>
        <strain evidence="3 4">KCTC 52518</strain>
    </source>
</reference>
<name>A0A4D7B105_9HYPH</name>